<protein>
    <recommendedName>
        <fullName evidence="4">Aspartate carbamoyltransferase catalytic subunit</fullName>
    </recommendedName>
</protein>
<gene>
    <name evidence="2" type="ORF">TA5114_01872</name>
</gene>
<dbReference type="AlphaFoldDB" id="A0A0P1IRI1"/>
<organism evidence="2 3">
    <name type="scientific">Cognatishimia activa</name>
    <dbReference type="NCBI Taxonomy" id="1715691"/>
    <lineage>
        <taxon>Bacteria</taxon>
        <taxon>Pseudomonadati</taxon>
        <taxon>Pseudomonadota</taxon>
        <taxon>Alphaproteobacteria</taxon>
        <taxon>Rhodobacterales</taxon>
        <taxon>Paracoccaceae</taxon>
        <taxon>Cognatishimia</taxon>
    </lineage>
</organism>
<accession>A0A0P1IRI1</accession>
<evidence type="ECO:0008006" key="4">
    <source>
        <dbReference type="Google" id="ProtNLM"/>
    </source>
</evidence>
<dbReference type="OrthoDB" id="7875742at2"/>
<keyword evidence="1" id="KW-0472">Membrane</keyword>
<sequence length="186" mass="20492">MSEQMKVSQHEHGLVRIFAIDLSAEEIDEFRNRSFSEDDDHWPLRDALGATYLDQDFIEVFDVADLEDLGLHGYMRQGLGVSAADLADMKPQIDAISGHVLVVLSSAFDGFEQTLHARAPLRWLGTFKEETAPVQFKPLASEAARGSVADTPPPKINNPHLTLLAAIVALPIIIGLLALLAWLVLR</sequence>
<name>A0A0P1IRI1_9RHOB</name>
<dbReference type="EMBL" id="CYUE01000020">
    <property type="protein sequence ID" value="CUK26065.1"/>
    <property type="molecule type" value="Genomic_DNA"/>
</dbReference>
<evidence type="ECO:0000256" key="1">
    <source>
        <dbReference type="SAM" id="Phobius"/>
    </source>
</evidence>
<dbReference type="STRING" id="1715691.TA5113_02154"/>
<feature type="transmembrane region" description="Helical" evidence="1">
    <location>
        <begin position="161"/>
        <end position="185"/>
    </location>
</feature>
<keyword evidence="1" id="KW-1133">Transmembrane helix</keyword>
<dbReference type="Proteomes" id="UP000051184">
    <property type="component" value="Unassembled WGS sequence"/>
</dbReference>
<proteinExistence type="predicted"/>
<dbReference type="RefSeq" id="WP_058315012.1">
    <property type="nucleotide sequence ID" value="NZ_CYTO01000020.1"/>
</dbReference>
<reference evidence="3" key="1">
    <citation type="submission" date="2015-09" db="EMBL/GenBank/DDBJ databases">
        <authorList>
            <person name="Rodrigo-Torres Lidia"/>
            <person name="Arahal R.David."/>
        </authorList>
    </citation>
    <scope>NUCLEOTIDE SEQUENCE [LARGE SCALE GENOMIC DNA]</scope>
    <source>
        <strain evidence="3">CECT 5114</strain>
    </source>
</reference>
<evidence type="ECO:0000313" key="2">
    <source>
        <dbReference type="EMBL" id="CUK26065.1"/>
    </source>
</evidence>
<keyword evidence="1" id="KW-0812">Transmembrane</keyword>
<evidence type="ECO:0000313" key="3">
    <source>
        <dbReference type="Proteomes" id="UP000051184"/>
    </source>
</evidence>
<keyword evidence="3" id="KW-1185">Reference proteome</keyword>